<accession>A0A0F9FK07</accession>
<evidence type="ECO:0000313" key="1">
    <source>
        <dbReference type="EMBL" id="KKL78791.1"/>
    </source>
</evidence>
<sequence>MIQLNFDLGDRQLVRHATTRAAGRLDHIKGNLAFVQFPGVGYLTMCGVKNIKPAADLLIWPLYFEKVI</sequence>
<reference evidence="1" key="1">
    <citation type="journal article" date="2015" name="Nature">
        <title>Complex archaea that bridge the gap between prokaryotes and eukaryotes.</title>
        <authorList>
            <person name="Spang A."/>
            <person name="Saw J.H."/>
            <person name="Jorgensen S.L."/>
            <person name="Zaremba-Niedzwiedzka K."/>
            <person name="Martijn J."/>
            <person name="Lind A.E."/>
            <person name="van Eijk R."/>
            <person name="Schleper C."/>
            <person name="Guy L."/>
            <person name="Ettema T.J."/>
        </authorList>
    </citation>
    <scope>NUCLEOTIDE SEQUENCE</scope>
</reference>
<protein>
    <submittedName>
        <fullName evidence="1">Uncharacterized protein</fullName>
    </submittedName>
</protein>
<name>A0A0F9FK07_9ZZZZ</name>
<organism evidence="1">
    <name type="scientific">marine sediment metagenome</name>
    <dbReference type="NCBI Taxonomy" id="412755"/>
    <lineage>
        <taxon>unclassified sequences</taxon>
        <taxon>metagenomes</taxon>
        <taxon>ecological metagenomes</taxon>
    </lineage>
</organism>
<gene>
    <name evidence="1" type="ORF">LCGC14_2021320</name>
</gene>
<dbReference type="EMBL" id="LAZR01023350">
    <property type="protein sequence ID" value="KKL78791.1"/>
    <property type="molecule type" value="Genomic_DNA"/>
</dbReference>
<dbReference type="AlphaFoldDB" id="A0A0F9FK07"/>
<proteinExistence type="predicted"/>
<comment type="caution">
    <text evidence="1">The sequence shown here is derived from an EMBL/GenBank/DDBJ whole genome shotgun (WGS) entry which is preliminary data.</text>
</comment>